<keyword evidence="7" id="KW-1185">Reference proteome</keyword>
<dbReference type="PANTHER" id="PTHR30055:SF148">
    <property type="entry name" value="TETR-FAMILY TRANSCRIPTIONAL REGULATOR"/>
    <property type="match status" value="1"/>
</dbReference>
<dbReference type="InterPro" id="IPR011075">
    <property type="entry name" value="TetR_C"/>
</dbReference>
<keyword evidence="1" id="KW-0805">Transcription regulation</keyword>
<evidence type="ECO:0000256" key="3">
    <source>
        <dbReference type="ARBA" id="ARBA00023163"/>
    </source>
</evidence>
<evidence type="ECO:0000256" key="1">
    <source>
        <dbReference type="ARBA" id="ARBA00023015"/>
    </source>
</evidence>
<dbReference type="Proteomes" id="UP001501295">
    <property type="component" value="Unassembled WGS sequence"/>
</dbReference>
<keyword evidence="2 4" id="KW-0238">DNA-binding</keyword>
<dbReference type="InterPro" id="IPR009057">
    <property type="entry name" value="Homeodomain-like_sf"/>
</dbReference>
<dbReference type="InterPro" id="IPR036271">
    <property type="entry name" value="Tet_transcr_reg_TetR-rel_C_sf"/>
</dbReference>
<evidence type="ECO:0000259" key="5">
    <source>
        <dbReference type="PROSITE" id="PS50977"/>
    </source>
</evidence>
<evidence type="ECO:0000256" key="4">
    <source>
        <dbReference type="PROSITE-ProRule" id="PRU00335"/>
    </source>
</evidence>
<dbReference type="InterPro" id="IPR050109">
    <property type="entry name" value="HTH-type_TetR-like_transc_reg"/>
</dbReference>
<dbReference type="Pfam" id="PF16859">
    <property type="entry name" value="TetR_C_11"/>
    <property type="match status" value="1"/>
</dbReference>
<accession>A0ABP8VIG3</accession>
<evidence type="ECO:0000256" key="2">
    <source>
        <dbReference type="ARBA" id="ARBA00023125"/>
    </source>
</evidence>
<proteinExistence type="predicted"/>
<dbReference type="EMBL" id="BAABLM010000001">
    <property type="protein sequence ID" value="GAA4663803.1"/>
    <property type="molecule type" value="Genomic_DNA"/>
</dbReference>
<protein>
    <submittedName>
        <fullName evidence="6">TetR/AcrR family transcriptional regulator</fullName>
    </submittedName>
</protein>
<keyword evidence="3" id="KW-0804">Transcription</keyword>
<dbReference type="SUPFAM" id="SSF48498">
    <property type="entry name" value="Tetracyclin repressor-like, C-terminal domain"/>
    <property type="match status" value="1"/>
</dbReference>
<dbReference type="Gene3D" id="1.10.357.10">
    <property type="entry name" value="Tetracycline Repressor, domain 2"/>
    <property type="match status" value="1"/>
</dbReference>
<evidence type="ECO:0000313" key="6">
    <source>
        <dbReference type="EMBL" id="GAA4663803.1"/>
    </source>
</evidence>
<name>A0ABP8VIG3_9MICO</name>
<feature type="DNA-binding region" description="H-T-H motif" evidence="4">
    <location>
        <begin position="10"/>
        <end position="29"/>
    </location>
</feature>
<feature type="domain" description="HTH tetR-type" evidence="5">
    <location>
        <begin position="1"/>
        <end position="47"/>
    </location>
</feature>
<dbReference type="PANTHER" id="PTHR30055">
    <property type="entry name" value="HTH-TYPE TRANSCRIPTIONAL REGULATOR RUTR"/>
    <property type="match status" value="1"/>
</dbReference>
<dbReference type="InterPro" id="IPR001647">
    <property type="entry name" value="HTH_TetR"/>
</dbReference>
<dbReference type="SUPFAM" id="SSF46689">
    <property type="entry name" value="Homeodomain-like"/>
    <property type="match status" value="1"/>
</dbReference>
<dbReference type="PROSITE" id="PS50977">
    <property type="entry name" value="HTH_TETR_2"/>
    <property type="match status" value="1"/>
</dbReference>
<sequence>MSEVGYEQMSIEGIAARAHVGKQTIYRWWRSKSAILAECVLEGLILPSQDVPEDTGDLREDLLGWLRRALQDLGDPANASLLRGLVSAAADDPDLAAVLYERLTGPQEATMAERLRRAEAGGEIDSTLTSTAVIEMLFGTIVYRILSRLDVGPELADGLIDTLLNGLRGDRRNS</sequence>
<gene>
    <name evidence="6" type="ORF">GCM10025780_00580</name>
</gene>
<evidence type="ECO:0000313" key="7">
    <source>
        <dbReference type="Proteomes" id="UP001501295"/>
    </source>
</evidence>
<dbReference type="Pfam" id="PF00440">
    <property type="entry name" value="TetR_N"/>
    <property type="match status" value="1"/>
</dbReference>
<dbReference type="Gene3D" id="1.10.10.60">
    <property type="entry name" value="Homeodomain-like"/>
    <property type="match status" value="1"/>
</dbReference>
<comment type="caution">
    <text evidence="6">The sequence shown here is derived from an EMBL/GenBank/DDBJ whole genome shotgun (WGS) entry which is preliminary data.</text>
</comment>
<organism evidence="6 7">
    <name type="scientific">Frondihabitans cladoniiphilus</name>
    <dbReference type="NCBI Taxonomy" id="715785"/>
    <lineage>
        <taxon>Bacteria</taxon>
        <taxon>Bacillati</taxon>
        <taxon>Actinomycetota</taxon>
        <taxon>Actinomycetes</taxon>
        <taxon>Micrococcales</taxon>
        <taxon>Microbacteriaceae</taxon>
        <taxon>Frondihabitans</taxon>
    </lineage>
</organism>
<reference evidence="7" key="1">
    <citation type="journal article" date="2019" name="Int. J. Syst. Evol. Microbiol.">
        <title>The Global Catalogue of Microorganisms (GCM) 10K type strain sequencing project: providing services to taxonomists for standard genome sequencing and annotation.</title>
        <authorList>
            <consortium name="The Broad Institute Genomics Platform"/>
            <consortium name="The Broad Institute Genome Sequencing Center for Infectious Disease"/>
            <person name="Wu L."/>
            <person name="Ma J."/>
        </authorList>
    </citation>
    <scope>NUCLEOTIDE SEQUENCE [LARGE SCALE GENOMIC DNA]</scope>
    <source>
        <strain evidence="7">JCM 18956</strain>
    </source>
</reference>